<reference evidence="1 2" key="1">
    <citation type="submission" date="2019-04" db="EMBL/GenBank/DDBJ databases">
        <title>A novel phosphate-accumulating bacterium identified in bioreactor for phosphate removal from wastewater.</title>
        <authorList>
            <person name="Kotlyarov R.Y."/>
            <person name="Beletsky A.V."/>
            <person name="Kallistova A.Y."/>
            <person name="Dorofeev A.G."/>
            <person name="Nikolaev Y.Y."/>
            <person name="Pimenov N.V."/>
            <person name="Ravin N.V."/>
            <person name="Mardanov A.V."/>
        </authorList>
    </citation>
    <scope>NUCLEOTIDE SEQUENCE [LARGE SCALE GENOMIC DNA]</scope>
    <source>
        <strain evidence="1 2">Bin19</strain>
    </source>
</reference>
<comment type="caution">
    <text evidence="1">The sequence shown here is derived from an EMBL/GenBank/DDBJ whole genome shotgun (WGS) entry which is preliminary data.</text>
</comment>
<dbReference type="AlphaFoldDB" id="A0A5S4EM35"/>
<protein>
    <submittedName>
        <fullName evidence="1">Uncharacterized protein</fullName>
    </submittedName>
</protein>
<accession>A0A5S4EM35</accession>
<dbReference type="Proteomes" id="UP000306324">
    <property type="component" value="Unassembled WGS sequence"/>
</dbReference>
<sequence>MYGRYSFSLCSRQSKLCLEKWRRNQADGFQTTRLLSRTSRACDHVDDSARASGLSPRRPRRCVVSNRSLMHVKAIAMGLFSNMRIWGWPDVSDFAVHAGVIDSQAARSQAEPASAGGDMESHSSLQSHLQALLFDLHRPGLSRRTDD</sequence>
<name>A0A5S4EM35_9PROT</name>
<keyword evidence="2" id="KW-1185">Reference proteome</keyword>
<gene>
    <name evidence="1" type="ORF">ACCUM_4388</name>
</gene>
<proteinExistence type="predicted"/>
<evidence type="ECO:0000313" key="1">
    <source>
        <dbReference type="EMBL" id="TMQ76406.1"/>
    </source>
</evidence>
<evidence type="ECO:0000313" key="2">
    <source>
        <dbReference type="Proteomes" id="UP000306324"/>
    </source>
</evidence>
<dbReference type="EMBL" id="SWAD01000052">
    <property type="protein sequence ID" value="TMQ76406.1"/>
    <property type="molecule type" value="Genomic_DNA"/>
</dbReference>
<organism evidence="1 2">
    <name type="scientific">Candidatus Accumulibacter phosphatis</name>
    <dbReference type="NCBI Taxonomy" id="327160"/>
    <lineage>
        <taxon>Bacteria</taxon>
        <taxon>Pseudomonadati</taxon>
        <taxon>Pseudomonadota</taxon>
        <taxon>Betaproteobacteria</taxon>
        <taxon>Candidatus Accumulibacter</taxon>
    </lineage>
</organism>